<dbReference type="OMA" id="AICANAW"/>
<dbReference type="EC" id="2.4.1.-" evidence="12"/>
<dbReference type="InterPro" id="IPR002659">
    <property type="entry name" value="Glyco_trans_31"/>
</dbReference>
<keyword evidence="7" id="KW-0735">Signal-anchor</keyword>
<keyword evidence="9 12" id="KW-0333">Golgi apparatus</keyword>
<dbReference type="PANTHER" id="PTHR11214:SF124">
    <property type="entry name" value="HYDROXYPROLINE O-GALACTOSYLTRANSFERASE HPGT3"/>
    <property type="match status" value="1"/>
</dbReference>
<dbReference type="Proteomes" id="UP000824469">
    <property type="component" value="Unassembled WGS sequence"/>
</dbReference>
<accession>A0AA38CIQ2</accession>
<dbReference type="GO" id="GO:0000139">
    <property type="term" value="C:Golgi membrane"/>
    <property type="evidence" value="ECO:0007669"/>
    <property type="project" value="UniProtKB-SubCell"/>
</dbReference>
<feature type="non-terminal residue" evidence="13">
    <location>
        <position position="173"/>
    </location>
</feature>
<evidence type="ECO:0000256" key="3">
    <source>
        <dbReference type="ARBA" id="ARBA00008661"/>
    </source>
</evidence>
<keyword evidence="10" id="KW-0472">Membrane</keyword>
<evidence type="ECO:0000313" key="14">
    <source>
        <dbReference type="Proteomes" id="UP000824469"/>
    </source>
</evidence>
<feature type="non-terminal residue" evidence="13">
    <location>
        <position position="1"/>
    </location>
</feature>
<keyword evidence="14" id="KW-1185">Reference proteome</keyword>
<comment type="similarity">
    <text evidence="3 12">Belongs to the glycosyltransferase 31 family.</text>
</comment>
<evidence type="ECO:0000256" key="7">
    <source>
        <dbReference type="ARBA" id="ARBA00022968"/>
    </source>
</evidence>
<keyword evidence="5" id="KW-0808">Transferase</keyword>
<keyword evidence="4 12" id="KW-0328">Glycosyltransferase</keyword>
<evidence type="ECO:0000256" key="8">
    <source>
        <dbReference type="ARBA" id="ARBA00022989"/>
    </source>
</evidence>
<evidence type="ECO:0000256" key="6">
    <source>
        <dbReference type="ARBA" id="ARBA00022692"/>
    </source>
</evidence>
<evidence type="ECO:0000256" key="11">
    <source>
        <dbReference type="ARBA" id="ARBA00023211"/>
    </source>
</evidence>
<dbReference type="Pfam" id="PF01762">
    <property type="entry name" value="Galactosyl_T"/>
    <property type="match status" value="1"/>
</dbReference>
<keyword evidence="6" id="KW-0812">Transmembrane</keyword>
<dbReference type="PANTHER" id="PTHR11214">
    <property type="entry name" value="BETA-1,3-N-ACETYLGLUCOSAMINYLTRANSFERASE"/>
    <property type="match status" value="1"/>
</dbReference>
<protein>
    <recommendedName>
        <fullName evidence="12">Hexosyltransferase</fullName>
        <ecNumber evidence="12">2.4.1.-</ecNumber>
    </recommendedName>
</protein>
<dbReference type="AlphaFoldDB" id="A0AA38CIQ2"/>
<gene>
    <name evidence="13" type="ORF">KI387_013629</name>
</gene>
<organism evidence="13 14">
    <name type="scientific">Taxus chinensis</name>
    <name type="common">Chinese yew</name>
    <name type="synonym">Taxus wallichiana var. chinensis</name>
    <dbReference type="NCBI Taxonomy" id="29808"/>
    <lineage>
        <taxon>Eukaryota</taxon>
        <taxon>Viridiplantae</taxon>
        <taxon>Streptophyta</taxon>
        <taxon>Embryophyta</taxon>
        <taxon>Tracheophyta</taxon>
        <taxon>Spermatophyta</taxon>
        <taxon>Pinopsida</taxon>
        <taxon>Pinidae</taxon>
        <taxon>Conifers II</taxon>
        <taxon>Cupressales</taxon>
        <taxon>Taxaceae</taxon>
        <taxon>Taxus</taxon>
    </lineage>
</organism>
<evidence type="ECO:0000256" key="10">
    <source>
        <dbReference type="ARBA" id="ARBA00023136"/>
    </source>
</evidence>
<comment type="caution">
    <text evidence="13">The sequence shown here is derived from an EMBL/GenBank/DDBJ whole genome shotgun (WGS) entry which is preliminary data.</text>
</comment>
<evidence type="ECO:0000256" key="5">
    <source>
        <dbReference type="ARBA" id="ARBA00022679"/>
    </source>
</evidence>
<name>A0AA38CIQ2_TAXCH</name>
<keyword evidence="11 12" id="KW-0464">Manganese</keyword>
<dbReference type="GO" id="GO:0008378">
    <property type="term" value="F:galactosyltransferase activity"/>
    <property type="evidence" value="ECO:0007669"/>
    <property type="project" value="TreeGrafter"/>
</dbReference>
<evidence type="ECO:0000256" key="1">
    <source>
        <dbReference type="ARBA" id="ARBA00004323"/>
    </source>
</evidence>
<dbReference type="EMBL" id="JAHRHJ020000009">
    <property type="protein sequence ID" value="KAH9302046.1"/>
    <property type="molecule type" value="Genomic_DNA"/>
</dbReference>
<evidence type="ECO:0000256" key="9">
    <source>
        <dbReference type="ARBA" id="ARBA00023034"/>
    </source>
</evidence>
<keyword evidence="8" id="KW-1133">Transmembrane helix</keyword>
<sequence length="173" mass="20091">QTGETVLDRQINAEIQESNDFLVLESHEEATEELPQKAKLFFSSVAEYWDADFYVKVDDNIYLNLDVFVKILTSLQAKRRIYMGCMKSGVVISDESQQWYEPDWWKFGDEKSYIRHAAAPLYVLSRDLAQYININSASLNTYAHEDISVGSWMMGLDAEYIDERRFCCNSIVE</sequence>
<evidence type="ECO:0000256" key="12">
    <source>
        <dbReference type="RuleBase" id="RU363063"/>
    </source>
</evidence>
<comment type="subcellular location">
    <subcellularLocation>
        <location evidence="1 12">Golgi apparatus membrane</location>
        <topology evidence="1 12">Single-pass type II membrane protein</topology>
    </subcellularLocation>
</comment>
<proteinExistence type="inferred from homology"/>
<dbReference type="Gene3D" id="3.90.550.50">
    <property type="match status" value="1"/>
</dbReference>
<evidence type="ECO:0000256" key="4">
    <source>
        <dbReference type="ARBA" id="ARBA00022676"/>
    </source>
</evidence>
<evidence type="ECO:0000313" key="13">
    <source>
        <dbReference type="EMBL" id="KAH9302046.1"/>
    </source>
</evidence>
<comment type="cofactor">
    <cofactor evidence="12">
        <name>Mn(2+)</name>
        <dbReference type="ChEBI" id="CHEBI:29035"/>
    </cofactor>
</comment>
<comment type="pathway">
    <text evidence="2">Protein modification; protein glycosylation.</text>
</comment>
<evidence type="ECO:0000256" key="2">
    <source>
        <dbReference type="ARBA" id="ARBA00004922"/>
    </source>
</evidence>
<reference evidence="13 14" key="1">
    <citation type="journal article" date="2021" name="Nat. Plants">
        <title>The Taxus genome provides insights into paclitaxel biosynthesis.</title>
        <authorList>
            <person name="Xiong X."/>
            <person name="Gou J."/>
            <person name="Liao Q."/>
            <person name="Li Y."/>
            <person name="Zhou Q."/>
            <person name="Bi G."/>
            <person name="Li C."/>
            <person name="Du R."/>
            <person name="Wang X."/>
            <person name="Sun T."/>
            <person name="Guo L."/>
            <person name="Liang H."/>
            <person name="Lu P."/>
            <person name="Wu Y."/>
            <person name="Zhang Z."/>
            <person name="Ro D.K."/>
            <person name="Shang Y."/>
            <person name="Huang S."/>
            <person name="Yan J."/>
        </authorList>
    </citation>
    <scope>NUCLEOTIDE SEQUENCE [LARGE SCALE GENOMIC DNA]</scope>
    <source>
        <strain evidence="13">Ta-2019</strain>
    </source>
</reference>